<dbReference type="Proteomes" id="UP000029493">
    <property type="component" value="Chromosome"/>
</dbReference>
<keyword evidence="6" id="KW-1185">Reference proteome</keyword>
<evidence type="ECO:0000259" key="3">
    <source>
        <dbReference type="Pfam" id="PF10620"/>
    </source>
</evidence>
<dbReference type="InterPro" id="IPR048903">
    <property type="entry name" value="MdcG_N"/>
</dbReference>
<dbReference type="KEGG" id="psw:LK03_00145"/>
<dbReference type="RefSeq" id="WP_038410553.1">
    <property type="nucleotide sequence ID" value="NZ_CP009455.1"/>
</dbReference>
<evidence type="ECO:0000256" key="1">
    <source>
        <dbReference type="ARBA" id="ARBA00022679"/>
    </source>
</evidence>
<keyword evidence="2" id="KW-0548">Nucleotidyltransferase</keyword>
<dbReference type="GO" id="GO:0016779">
    <property type="term" value="F:nucleotidyltransferase activity"/>
    <property type="evidence" value="ECO:0007669"/>
    <property type="project" value="UniProtKB-KW"/>
</dbReference>
<dbReference type="OrthoDB" id="1275217at2"/>
<evidence type="ECO:0000259" key="4">
    <source>
        <dbReference type="Pfam" id="PF20866"/>
    </source>
</evidence>
<dbReference type="eggNOG" id="ENOG502Z8NU">
    <property type="taxonomic scope" value="Bacteria"/>
</dbReference>
<evidence type="ECO:0000313" key="6">
    <source>
        <dbReference type="Proteomes" id="UP000029493"/>
    </source>
</evidence>
<evidence type="ECO:0000256" key="2">
    <source>
        <dbReference type="ARBA" id="ARBA00022695"/>
    </source>
</evidence>
<organism evidence="5 6">
    <name type="scientific">Pseudomonas cremoricolorata</name>
    <dbReference type="NCBI Taxonomy" id="157783"/>
    <lineage>
        <taxon>Bacteria</taxon>
        <taxon>Pseudomonadati</taxon>
        <taxon>Pseudomonadota</taxon>
        <taxon>Gammaproteobacteria</taxon>
        <taxon>Pseudomonadales</taxon>
        <taxon>Pseudomonadaceae</taxon>
        <taxon>Pseudomonas</taxon>
    </lineage>
</organism>
<gene>
    <name evidence="5" type="ORF">LK03_00145</name>
</gene>
<reference evidence="5 6" key="1">
    <citation type="submission" date="2014-09" db="EMBL/GenBank/DDBJ databases">
        <authorList>
            <person name="Chan K.-G."/>
        </authorList>
    </citation>
    <scope>NUCLEOTIDE SEQUENCE [LARGE SCALE GENOMIC DNA]</scope>
    <source>
        <strain evidence="5 6">ND07</strain>
    </source>
</reference>
<dbReference type="Pfam" id="PF10620">
    <property type="entry name" value="MdcG"/>
    <property type="match status" value="1"/>
</dbReference>
<dbReference type="Pfam" id="PF20866">
    <property type="entry name" value="MdcG_N"/>
    <property type="match status" value="1"/>
</dbReference>
<keyword evidence="1 5" id="KW-0808">Transferase</keyword>
<dbReference type="InterPro" id="IPR049180">
    <property type="entry name" value="MdcG_C"/>
</dbReference>
<dbReference type="InterPro" id="IPR017557">
    <property type="entry name" value="Holo-ACP_synthase"/>
</dbReference>
<feature type="domain" description="Phosphoribosyl-dephospho-CoA transferase MdcG C-terminal" evidence="3">
    <location>
        <begin position="79"/>
        <end position="193"/>
    </location>
</feature>
<feature type="domain" description="Phosphoribosyl-dephospho-CoA transferase MdcG N-terminal" evidence="4">
    <location>
        <begin position="3"/>
        <end position="73"/>
    </location>
</feature>
<dbReference type="EMBL" id="CP009455">
    <property type="protein sequence ID" value="AIR87742.1"/>
    <property type="molecule type" value="Genomic_DNA"/>
</dbReference>
<proteinExistence type="predicted"/>
<protein>
    <submittedName>
        <fullName evidence="5">Phosphoribosyl-dephospho-CoA transferase</fullName>
    </submittedName>
</protein>
<sequence length="201" mass="21318">MNAHDLLWGMRPEHLPAEAPEWARRVLLAGRPVVVRRAQVASGSVAVGVRGAGRSERLAAQLPLTAVTRRCRPEQLRVAMQLDLPALRALQALTPLLDGLGLAWGPTGGVGYQLASAVTVLHAGSDLDLVLRTPTPWSRTQAQALLQALAGQPCRIDLQLETPNGAVALADWAGVAPRVLLKRAEGACLVENPWPVEGALA</sequence>
<dbReference type="STRING" id="157783.LK03_00145"/>
<dbReference type="NCBIfam" id="NF002332">
    <property type="entry name" value="PRK01293.1"/>
    <property type="match status" value="1"/>
</dbReference>
<accession>A0A089WMS2</accession>
<name>A0A089WMS2_9PSED</name>
<evidence type="ECO:0000313" key="5">
    <source>
        <dbReference type="EMBL" id="AIR87742.1"/>
    </source>
</evidence>
<dbReference type="AlphaFoldDB" id="A0A089WMS2"/>
<dbReference type="NCBIfam" id="TIGR03135">
    <property type="entry name" value="malonate_mdcG"/>
    <property type="match status" value="1"/>
</dbReference>